<sequence length="111" mass="11371">MTAEAAPPGSRVSYGEAVFDHASALGTILGVEVPIRQLGCGCYWLRADVPDPATQEAMEAGLYVARLGVPFIAHASATAGRSHLQVAIHRAACRSPAGVPGARLAVAPAQP</sequence>
<accession>A0A3N4RZP4</accession>
<dbReference type="AlphaFoldDB" id="A0A3N4RZP4"/>
<name>A0A3N4RZP4_9ACTN</name>
<dbReference type="EMBL" id="RKQG01000001">
    <property type="protein sequence ID" value="RPE32230.1"/>
    <property type="molecule type" value="Genomic_DNA"/>
</dbReference>
<dbReference type="Proteomes" id="UP000266906">
    <property type="component" value="Unassembled WGS sequence"/>
</dbReference>
<evidence type="ECO:0000313" key="1">
    <source>
        <dbReference type="EMBL" id="RPE32230.1"/>
    </source>
</evidence>
<proteinExistence type="predicted"/>
<comment type="caution">
    <text evidence="1">The sequence shown here is derived from an EMBL/GenBank/DDBJ whole genome shotgun (WGS) entry which is preliminary data.</text>
</comment>
<protein>
    <submittedName>
        <fullName evidence="1">Uncharacterized protein</fullName>
    </submittedName>
</protein>
<gene>
    <name evidence="1" type="ORF">EDD38_0477</name>
</gene>
<evidence type="ECO:0000313" key="2">
    <source>
        <dbReference type="Proteomes" id="UP000266906"/>
    </source>
</evidence>
<keyword evidence="2" id="KW-1185">Reference proteome</keyword>
<organism evidence="1 2">
    <name type="scientific">Kitasatospora cineracea</name>
    <dbReference type="NCBI Taxonomy" id="88074"/>
    <lineage>
        <taxon>Bacteria</taxon>
        <taxon>Bacillati</taxon>
        <taxon>Actinomycetota</taxon>
        <taxon>Actinomycetes</taxon>
        <taxon>Kitasatosporales</taxon>
        <taxon>Streptomycetaceae</taxon>
        <taxon>Kitasatospora</taxon>
    </lineage>
</organism>
<reference evidence="1 2" key="1">
    <citation type="submission" date="2018-11" db="EMBL/GenBank/DDBJ databases">
        <title>Sequencing the genomes of 1000 actinobacteria strains.</title>
        <authorList>
            <person name="Klenk H.-P."/>
        </authorList>
    </citation>
    <scope>NUCLEOTIDE SEQUENCE [LARGE SCALE GENOMIC DNA]</scope>
    <source>
        <strain evidence="1 2">DSM 44781</strain>
    </source>
</reference>